<name>A0A218WRM6_PUNGR</name>
<gene>
    <name evidence="1" type="ORF">CDL15_Pgr012655</name>
</gene>
<evidence type="ECO:0000313" key="1">
    <source>
        <dbReference type="EMBL" id="OWM75169.1"/>
    </source>
</evidence>
<reference evidence="2" key="1">
    <citation type="journal article" date="2017" name="Plant J.">
        <title>The pomegranate (Punica granatum L.) genome and the genomics of punicalagin biosynthesis.</title>
        <authorList>
            <person name="Qin G."/>
            <person name="Xu C."/>
            <person name="Ming R."/>
            <person name="Tang H."/>
            <person name="Guyot R."/>
            <person name="Kramer E.M."/>
            <person name="Hu Y."/>
            <person name="Yi X."/>
            <person name="Qi Y."/>
            <person name="Xu X."/>
            <person name="Gao Z."/>
            <person name="Pan H."/>
            <person name="Jian J."/>
            <person name="Tian Y."/>
            <person name="Yue Z."/>
            <person name="Xu Y."/>
        </authorList>
    </citation>
    <scope>NUCLEOTIDE SEQUENCE [LARGE SCALE GENOMIC DNA]</scope>
    <source>
        <strain evidence="2">cv. Dabenzi</strain>
    </source>
</reference>
<dbReference type="EMBL" id="MTKT01003397">
    <property type="protein sequence ID" value="OWM75169.1"/>
    <property type="molecule type" value="Genomic_DNA"/>
</dbReference>
<accession>A0A218WRM6</accession>
<dbReference type="Proteomes" id="UP000197138">
    <property type="component" value="Unassembled WGS sequence"/>
</dbReference>
<proteinExistence type="predicted"/>
<dbReference type="AlphaFoldDB" id="A0A218WRM6"/>
<comment type="caution">
    <text evidence="1">The sequence shown here is derived from an EMBL/GenBank/DDBJ whole genome shotgun (WGS) entry which is preliminary data.</text>
</comment>
<sequence>MVTNASRRVFGAHSWKTEITAIPEHLETFGKHRESLDHKSLGLLLLMVFGQGRRANDPARDKELTETGTTMHKRAIGERGWSIPL</sequence>
<evidence type="ECO:0000313" key="2">
    <source>
        <dbReference type="Proteomes" id="UP000197138"/>
    </source>
</evidence>
<organism evidence="1 2">
    <name type="scientific">Punica granatum</name>
    <name type="common">Pomegranate</name>
    <dbReference type="NCBI Taxonomy" id="22663"/>
    <lineage>
        <taxon>Eukaryota</taxon>
        <taxon>Viridiplantae</taxon>
        <taxon>Streptophyta</taxon>
        <taxon>Embryophyta</taxon>
        <taxon>Tracheophyta</taxon>
        <taxon>Spermatophyta</taxon>
        <taxon>Magnoliopsida</taxon>
        <taxon>eudicotyledons</taxon>
        <taxon>Gunneridae</taxon>
        <taxon>Pentapetalae</taxon>
        <taxon>rosids</taxon>
        <taxon>malvids</taxon>
        <taxon>Myrtales</taxon>
        <taxon>Lythraceae</taxon>
        <taxon>Punica</taxon>
    </lineage>
</organism>
<protein>
    <submittedName>
        <fullName evidence="1">Uncharacterized protein</fullName>
    </submittedName>
</protein>